<dbReference type="InterPro" id="IPR023214">
    <property type="entry name" value="HAD_sf"/>
</dbReference>
<dbReference type="GO" id="GO:0016791">
    <property type="term" value="F:phosphatase activity"/>
    <property type="evidence" value="ECO:0007669"/>
    <property type="project" value="TreeGrafter"/>
</dbReference>
<dbReference type="GO" id="GO:0005829">
    <property type="term" value="C:cytosol"/>
    <property type="evidence" value="ECO:0007669"/>
    <property type="project" value="TreeGrafter"/>
</dbReference>
<dbReference type="PROSITE" id="PS01229">
    <property type="entry name" value="COF_2"/>
    <property type="match status" value="1"/>
</dbReference>
<keyword evidence="2" id="KW-1185">Reference proteome</keyword>
<gene>
    <name evidence="1" type="ORF">GBAR_LOCUS22528</name>
</gene>
<accession>A0AA35T369</accession>
<protein>
    <submittedName>
        <fullName evidence="1">Uncharacterized protein in pdhA 5'region</fullName>
    </submittedName>
</protein>
<dbReference type="PANTHER" id="PTHR10000:SF8">
    <property type="entry name" value="HAD SUPERFAMILY HYDROLASE-LIKE, TYPE 3"/>
    <property type="match status" value="1"/>
</dbReference>
<evidence type="ECO:0000313" key="2">
    <source>
        <dbReference type="Proteomes" id="UP001174909"/>
    </source>
</evidence>
<dbReference type="Pfam" id="PF08282">
    <property type="entry name" value="Hydrolase_3"/>
    <property type="match status" value="1"/>
</dbReference>
<dbReference type="EMBL" id="CASHTH010003109">
    <property type="protein sequence ID" value="CAI8040409.1"/>
    <property type="molecule type" value="Genomic_DNA"/>
</dbReference>
<proteinExistence type="predicted"/>
<dbReference type="InterPro" id="IPR036412">
    <property type="entry name" value="HAD-like_sf"/>
</dbReference>
<dbReference type="AlphaFoldDB" id="A0AA35T369"/>
<evidence type="ECO:0000313" key="1">
    <source>
        <dbReference type="EMBL" id="CAI8040409.1"/>
    </source>
</evidence>
<dbReference type="PANTHER" id="PTHR10000">
    <property type="entry name" value="PHOSPHOSERINE PHOSPHATASE"/>
    <property type="match status" value="1"/>
</dbReference>
<dbReference type="Gene3D" id="3.40.50.1000">
    <property type="entry name" value="HAD superfamily/HAD-like"/>
    <property type="match status" value="1"/>
</dbReference>
<dbReference type="Proteomes" id="UP001174909">
    <property type="component" value="Unassembled WGS sequence"/>
</dbReference>
<organism evidence="1 2">
    <name type="scientific">Geodia barretti</name>
    <name type="common">Barrett's horny sponge</name>
    <dbReference type="NCBI Taxonomy" id="519541"/>
    <lineage>
        <taxon>Eukaryota</taxon>
        <taxon>Metazoa</taxon>
        <taxon>Porifera</taxon>
        <taxon>Demospongiae</taxon>
        <taxon>Heteroscleromorpha</taxon>
        <taxon>Tetractinellida</taxon>
        <taxon>Astrophorina</taxon>
        <taxon>Geodiidae</taxon>
        <taxon>Geodia</taxon>
    </lineage>
</organism>
<reference evidence="1" key="1">
    <citation type="submission" date="2023-03" db="EMBL/GenBank/DDBJ databases">
        <authorList>
            <person name="Steffen K."/>
            <person name="Cardenas P."/>
        </authorList>
    </citation>
    <scope>NUCLEOTIDE SEQUENCE</scope>
</reference>
<dbReference type="GO" id="GO:0000287">
    <property type="term" value="F:magnesium ion binding"/>
    <property type="evidence" value="ECO:0007669"/>
    <property type="project" value="TreeGrafter"/>
</dbReference>
<comment type="caution">
    <text evidence="1">The sequence shown here is derived from an EMBL/GenBank/DDBJ whole genome shotgun (WGS) entry which is preliminary data.</text>
</comment>
<dbReference type="SUPFAM" id="SSF56784">
    <property type="entry name" value="HAD-like"/>
    <property type="match status" value="1"/>
</dbReference>
<sequence>MAVGDGLNDVSMFNLVGLPVAMGNASEEVKRYAGFVAGSLADDGLAEAIERFVL</sequence>
<name>A0AA35T369_GEOBA</name>